<dbReference type="RefSeq" id="WP_012121095.1">
    <property type="nucleotide sequence ID" value="NC_009767.1"/>
</dbReference>
<keyword evidence="1" id="KW-0472">Membrane</keyword>
<reference evidence="2 3" key="1">
    <citation type="submission" date="2007-08" db="EMBL/GenBank/DDBJ databases">
        <title>Complete sequence of Roseiflexus castenholzii DSM 13941.</title>
        <authorList>
            <consortium name="US DOE Joint Genome Institute"/>
            <person name="Copeland A."/>
            <person name="Lucas S."/>
            <person name="Lapidus A."/>
            <person name="Barry K."/>
            <person name="Glavina del Rio T."/>
            <person name="Dalin E."/>
            <person name="Tice H."/>
            <person name="Pitluck S."/>
            <person name="Thompson L.S."/>
            <person name="Brettin T."/>
            <person name="Bruce D."/>
            <person name="Detter J.C."/>
            <person name="Han C."/>
            <person name="Tapia R."/>
            <person name="Schmutz J."/>
            <person name="Larimer F."/>
            <person name="Land M."/>
            <person name="Hauser L."/>
            <person name="Kyrpides N."/>
            <person name="Mikhailova N."/>
            <person name="Bryant D.A."/>
            <person name="Hanada S."/>
            <person name="Tsukatani Y."/>
            <person name="Richardson P."/>
        </authorList>
    </citation>
    <scope>NUCLEOTIDE SEQUENCE [LARGE SCALE GENOMIC DNA]</scope>
    <source>
        <strain evidence="3">DSM 13941 / HLO8</strain>
    </source>
</reference>
<proteinExistence type="predicted"/>
<dbReference type="InterPro" id="IPR010406">
    <property type="entry name" value="DUF1003"/>
</dbReference>
<dbReference type="STRING" id="383372.Rcas_2595"/>
<feature type="transmembrane region" description="Helical" evidence="1">
    <location>
        <begin position="82"/>
        <end position="102"/>
    </location>
</feature>
<dbReference type="Proteomes" id="UP000000263">
    <property type="component" value="Chromosome"/>
</dbReference>
<sequence length="174" mass="20415">MHIHLPQLPHTLRELRRQRQPIRDVNREHREQIGRLDRLALFITERVGTMGFFLVIFIWTVLWLGWNILAPKPLQFDPPMAFVFWLFISNMIQILLMPLLMVGQNLQGRHAELRAQSDYEINLRAEREIDAILQHLEYQNALLHTLLIKVGIPTDQLPPIPAFTAQTTNETEQS</sequence>
<keyword evidence="3" id="KW-1185">Reference proteome</keyword>
<dbReference type="OrthoDB" id="9795736at2"/>
<dbReference type="HOGENOM" id="CLU_131525_0_0_0"/>
<dbReference type="eggNOG" id="COG4420">
    <property type="taxonomic scope" value="Bacteria"/>
</dbReference>
<name>A7NMA9_ROSCS</name>
<evidence type="ECO:0000313" key="2">
    <source>
        <dbReference type="EMBL" id="ABU58671.1"/>
    </source>
</evidence>
<gene>
    <name evidence="2" type="ordered locus">Rcas_2595</name>
</gene>
<keyword evidence="1" id="KW-1133">Transmembrane helix</keyword>
<dbReference type="Pfam" id="PF06210">
    <property type="entry name" value="DUF1003"/>
    <property type="match status" value="1"/>
</dbReference>
<evidence type="ECO:0000313" key="3">
    <source>
        <dbReference type="Proteomes" id="UP000000263"/>
    </source>
</evidence>
<dbReference type="KEGG" id="rca:Rcas_2595"/>
<dbReference type="AlphaFoldDB" id="A7NMA9"/>
<organism evidence="2 3">
    <name type="scientific">Roseiflexus castenholzii (strain DSM 13941 / HLO8)</name>
    <dbReference type="NCBI Taxonomy" id="383372"/>
    <lineage>
        <taxon>Bacteria</taxon>
        <taxon>Bacillati</taxon>
        <taxon>Chloroflexota</taxon>
        <taxon>Chloroflexia</taxon>
        <taxon>Chloroflexales</taxon>
        <taxon>Roseiflexineae</taxon>
        <taxon>Roseiflexaceae</taxon>
        <taxon>Roseiflexus</taxon>
    </lineage>
</organism>
<accession>A7NMA9</accession>
<keyword evidence="1" id="KW-0812">Transmembrane</keyword>
<feature type="transmembrane region" description="Helical" evidence="1">
    <location>
        <begin position="39"/>
        <end position="62"/>
    </location>
</feature>
<dbReference type="EMBL" id="CP000804">
    <property type="protein sequence ID" value="ABU58671.1"/>
    <property type="molecule type" value="Genomic_DNA"/>
</dbReference>
<evidence type="ECO:0000256" key="1">
    <source>
        <dbReference type="SAM" id="Phobius"/>
    </source>
</evidence>
<protein>
    <submittedName>
        <fullName evidence="2">Membrane protein-like protein</fullName>
    </submittedName>
</protein>